<evidence type="ECO:0000259" key="5">
    <source>
        <dbReference type="PROSITE" id="PS51077"/>
    </source>
</evidence>
<evidence type="ECO:0000259" key="6">
    <source>
        <dbReference type="PROSITE" id="PS51078"/>
    </source>
</evidence>
<gene>
    <name evidence="7" type="ORF">C9E81_05865</name>
</gene>
<keyword evidence="8" id="KW-1185">Reference proteome</keyword>
<dbReference type="Pfam" id="PF01614">
    <property type="entry name" value="IclR_C"/>
    <property type="match status" value="1"/>
</dbReference>
<feature type="domain" description="IclR-ED" evidence="6">
    <location>
        <begin position="87"/>
        <end position="268"/>
    </location>
</feature>
<dbReference type="Pfam" id="PF09339">
    <property type="entry name" value="HTH_IclR"/>
    <property type="match status" value="1"/>
</dbReference>
<dbReference type="InterPro" id="IPR014757">
    <property type="entry name" value="Tscrpt_reg_IclR_C"/>
</dbReference>
<dbReference type="PROSITE" id="PS51077">
    <property type="entry name" value="HTH_ICLR"/>
    <property type="match status" value="1"/>
</dbReference>
<evidence type="ECO:0000256" key="4">
    <source>
        <dbReference type="SAM" id="MobiDB-lite"/>
    </source>
</evidence>
<dbReference type="PANTHER" id="PTHR30136:SF24">
    <property type="entry name" value="HTH-TYPE TRANSCRIPTIONAL REPRESSOR ALLR"/>
    <property type="match status" value="1"/>
</dbReference>
<comment type="caution">
    <text evidence="7">The sequence shown here is derived from an EMBL/GenBank/DDBJ whole genome shotgun (WGS) entry which is preliminary data.</text>
</comment>
<feature type="compositionally biased region" description="Basic residues" evidence="4">
    <location>
        <begin position="8"/>
        <end position="17"/>
    </location>
</feature>
<dbReference type="SUPFAM" id="SSF55781">
    <property type="entry name" value="GAF domain-like"/>
    <property type="match status" value="1"/>
</dbReference>
<dbReference type="Gene3D" id="3.30.450.40">
    <property type="match status" value="1"/>
</dbReference>
<dbReference type="GO" id="GO:0003677">
    <property type="term" value="F:DNA binding"/>
    <property type="evidence" value="ECO:0007669"/>
    <property type="project" value="UniProtKB-KW"/>
</dbReference>
<sequence length="289" mass="32049">MPGAPARLSRKNPRYHPRGSPAMQRARGTDRILDILECLARENRQMSRAELTERTGMPRSTVYALTDLLLQRGWLEEGGGALQLGPQASFLSNAYLHQHGFEQLARRILSELSAATGTLTEIDVVEDWVHVVALSEGRMAQGYLRPIEGARLPLMPTAAARVMLAELPEETIRRNIPDDDMRDVAGNPVSWESFLAEMKAGQVKGYVTVTGWLEGTVTTLACPLVDGQGRILASLCMIVETREIQENLHFHLVRLQEAARKLSGIMQRTSWPYAEQLWQKLHGGTSGGS</sequence>
<evidence type="ECO:0000256" key="3">
    <source>
        <dbReference type="ARBA" id="ARBA00023163"/>
    </source>
</evidence>
<keyword evidence="1" id="KW-0805">Transcription regulation</keyword>
<keyword evidence="3" id="KW-0804">Transcription</keyword>
<protein>
    <submittedName>
        <fullName evidence="7">Winged helix-turn-helix transcriptional regulator</fullName>
    </submittedName>
</protein>
<dbReference type="EMBL" id="QOKZ01000002">
    <property type="protein sequence ID" value="RMC36218.1"/>
    <property type="molecule type" value="Genomic_DNA"/>
</dbReference>
<dbReference type="InterPro" id="IPR005471">
    <property type="entry name" value="Tscrpt_reg_IclR_N"/>
</dbReference>
<feature type="domain" description="HTH iclR-type" evidence="5">
    <location>
        <begin position="26"/>
        <end position="86"/>
    </location>
</feature>
<dbReference type="SMART" id="SM00346">
    <property type="entry name" value="HTH_ICLR"/>
    <property type="match status" value="1"/>
</dbReference>
<keyword evidence="2" id="KW-0238">DNA-binding</keyword>
<organism evidence="7 8">
    <name type="scientific">Paracoccus alkanivorans</name>
    <dbReference type="NCBI Taxonomy" id="2116655"/>
    <lineage>
        <taxon>Bacteria</taxon>
        <taxon>Pseudomonadati</taxon>
        <taxon>Pseudomonadota</taxon>
        <taxon>Alphaproteobacteria</taxon>
        <taxon>Rhodobacterales</taxon>
        <taxon>Paracoccaceae</taxon>
        <taxon>Paracoccus</taxon>
    </lineage>
</organism>
<dbReference type="InterPro" id="IPR050707">
    <property type="entry name" value="HTH_MetabolicPath_Reg"/>
</dbReference>
<proteinExistence type="predicted"/>
<feature type="region of interest" description="Disordered" evidence="4">
    <location>
        <begin position="1"/>
        <end position="26"/>
    </location>
</feature>
<dbReference type="PROSITE" id="PS51078">
    <property type="entry name" value="ICLR_ED"/>
    <property type="match status" value="1"/>
</dbReference>
<dbReference type="InterPro" id="IPR036390">
    <property type="entry name" value="WH_DNA-bd_sf"/>
</dbReference>
<dbReference type="Gene3D" id="1.10.10.10">
    <property type="entry name" value="Winged helix-like DNA-binding domain superfamily/Winged helix DNA-binding domain"/>
    <property type="match status" value="1"/>
</dbReference>
<evidence type="ECO:0000256" key="1">
    <source>
        <dbReference type="ARBA" id="ARBA00023015"/>
    </source>
</evidence>
<dbReference type="Proteomes" id="UP000273516">
    <property type="component" value="Unassembled WGS sequence"/>
</dbReference>
<name>A0A3M0MEP1_9RHOB</name>
<reference evidence="7 8" key="1">
    <citation type="submission" date="2018-07" db="EMBL/GenBank/DDBJ databases">
        <authorList>
            <person name="Zhang Y."/>
            <person name="Wang L."/>
            <person name="Ma S."/>
        </authorList>
    </citation>
    <scope>NUCLEOTIDE SEQUENCE [LARGE SCALE GENOMIC DNA]</scope>
    <source>
        <strain evidence="7 8">4-2</strain>
    </source>
</reference>
<dbReference type="PANTHER" id="PTHR30136">
    <property type="entry name" value="HELIX-TURN-HELIX TRANSCRIPTIONAL REGULATOR, ICLR FAMILY"/>
    <property type="match status" value="1"/>
</dbReference>
<dbReference type="InterPro" id="IPR036388">
    <property type="entry name" value="WH-like_DNA-bd_sf"/>
</dbReference>
<evidence type="ECO:0000313" key="7">
    <source>
        <dbReference type="EMBL" id="RMC36218.1"/>
    </source>
</evidence>
<evidence type="ECO:0000313" key="8">
    <source>
        <dbReference type="Proteomes" id="UP000273516"/>
    </source>
</evidence>
<dbReference type="InterPro" id="IPR029016">
    <property type="entry name" value="GAF-like_dom_sf"/>
</dbReference>
<dbReference type="AlphaFoldDB" id="A0A3M0MEP1"/>
<dbReference type="GO" id="GO:0003700">
    <property type="term" value="F:DNA-binding transcription factor activity"/>
    <property type="evidence" value="ECO:0007669"/>
    <property type="project" value="TreeGrafter"/>
</dbReference>
<dbReference type="GO" id="GO:0045892">
    <property type="term" value="P:negative regulation of DNA-templated transcription"/>
    <property type="evidence" value="ECO:0007669"/>
    <property type="project" value="TreeGrafter"/>
</dbReference>
<accession>A0A3M0MEP1</accession>
<dbReference type="OrthoDB" id="6057486at2"/>
<dbReference type="SUPFAM" id="SSF46785">
    <property type="entry name" value="Winged helix' DNA-binding domain"/>
    <property type="match status" value="1"/>
</dbReference>
<evidence type="ECO:0000256" key="2">
    <source>
        <dbReference type="ARBA" id="ARBA00023125"/>
    </source>
</evidence>